<evidence type="ECO:0000313" key="3">
    <source>
        <dbReference type="Proteomes" id="UP000054721"/>
    </source>
</evidence>
<feature type="compositionally biased region" description="Low complexity" evidence="1">
    <location>
        <begin position="101"/>
        <end position="110"/>
    </location>
</feature>
<dbReference type="EMBL" id="JYDW01000185">
    <property type="protein sequence ID" value="KRZ52715.1"/>
    <property type="molecule type" value="Genomic_DNA"/>
</dbReference>
<organism evidence="2 3">
    <name type="scientific">Trichinella nativa</name>
    <dbReference type="NCBI Taxonomy" id="6335"/>
    <lineage>
        <taxon>Eukaryota</taxon>
        <taxon>Metazoa</taxon>
        <taxon>Ecdysozoa</taxon>
        <taxon>Nematoda</taxon>
        <taxon>Enoplea</taxon>
        <taxon>Dorylaimia</taxon>
        <taxon>Trichinellida</taxon>
        <taxon>Trichinellidae</taxon>
        <taxon>Trichinella</taxon>
    </lineage>
</organism>
<dbReference type="AlphaFoldDB" id="A0A0V1KZK2"/>
<name>A0A0V1KZK2_9BILA</name>
<gene>
    <name evidence="2" type="ORF">T02_14545</name>
</gene>
<protein>
    <submittedName>
        <fullName evidence="2">Uncharacterized protein</fullName>
    </submittedName>
</protein>
<comment type="caution">
    <text evidence="2">The sequence shown here is derived from an EMBL/GenBank/DDBJ whole genome shotgun (WGS) entry which is preliminary data.</text>
</comment>
<dbReference type="Proteomes" id="UP000054721">
    <property type="component" value="Unassembled WGS sequence"/>
</dbReference>
<feature type="region of interest" description="Disordered" evidence="1">
    <location>
        <begin position="101"/>
        <end position="123"/>
    </location>
</feature>
<evidence type="ECO:0000256" key="1">
    <source>
        <dbReference type="SAM" id="MobiDB-lite"/>
    </source>
</evidence>
<sequence>MSCEQQRKNECNRADDHRRCLSCCLPLQTPPAALPFDLGKQNANELQRIYPFNFCCPNDELQYGIYLAAKQELQFSLSTGRNVSKVKTNLPENEKACSAAASGGDGLAASPTKQLIGATAPTE</sequence>
<keyword evidence="3" id="KW-1185">Reference proteome</keyword>
<evidence type="ECO:0000313" key="2">
    <source>
        <dbReference type="EMBL" id="KRZ52715.1"/>
    </source>
</evidence>
<accession>A0A0V1KZK2</accession>
<proteinExistence type="predicted"/>
<reference evidence="2 3" key="1">
    <citation type="submission" date="2015-05" db="EMBL/GenBank/DDBJ databases">
        <title>Evolution of Trichinella species and genotypes.</title>
        <authorList>
            <person name="Korhonen P.K."/>
            <person name="Edoardo P."/>
            <person name="Giuseppe L.R."/>
            <person name="Gasser R.B."/>
        </authorList>
    </citation>
    <scope>NUCLEOTIDE SEQUENCE [LARGE SCALE GENOMIC DNA]</scope>
    <source>
        <strain evidence="2">ISS10</strain>
    </source>
</reference>